<proteinExistence type="predicted"/>
<evidence type="ECO:0000313" key="2">
    <source>
        <dbReference type="Proteomes" id="UP000236291"/>
    </source>
</evidence>
<name>A0A2K3LWT5_TRIPR</name>
<sequence>MFLSRANSNHRNDLPSTVSVKLDRDNYPLWKSMVLPIIKGAKLDGYMLGKKECPEEFTTATDSSKKISNPEFEDWQAYDQQLLGWLRNSMTVGIATQLLHCETSMQLWEEAQSLAGNPVSTSDLIIQTLNGLDSEYNPVVVKLSDQTTLSWVDLQAQLLTFESRIEQLNSLSNLTLNATANVVNKSDHRGNKFNSNINWRGSNFRGWKGGSGRGRSSKTSCQVCGLGNHIAIDKTYSRSNYDKQRSHNAFVASRNSVQDYDWYFDSGASNHVTHQSDKFQDLTEHHVSTCQCRVNIINDFRKKDLEVMKAISGANGNLARRITLIQLEIHIQHN</sequence>
<organism evidence="1 2">
    <name type="scientific">Trifolium pratense</name>
    <name type="common">Red clover</name>
    <dbReference type="NCBI Taxonomy" id="57577"/>
    <lineage>
        <taxon>Eukaryota</taxon>
        <taxon>Viridiplantae</taxon>
        <taxon>Streptophyta</taxon>
        <taxon>Embryophyta</taxon>
        <taxon>Tracheophyta</taxon>
        <taxon>Spermatophyta</taxon>
        <taxon>Magnoliopsida</taxon>
        <taxon>eudicotyledons</taxon>
        <taxon>Gunneridae</taxon>
        <taxon>Pentapetalae</taxon>
        <taxon>rosids</taxon>
        <taxon>fabids</taxon>
        <taxon>Fabales</taxon>
        <taxon>Fabaceae</taxon>
        <taxon>Papilionoideae</taxon>
        <taxon>50 kb inversion clade</taxon>
        <taxon>NPAAA clade</taxon>
        <taxon>Hologalegina</taxon>
        <taxon>IRL clade</taxon>
        <taxon>Trifolieae</taxon>
        <taxon>Trifolium</taxon>
    </lineage>
</organism>
<reference evidence="1 2" key="2">
    <citation type="journal article" date="2017" name="Front. Plant Sci.">
        <title>Gene Classification and Mining of Molecular Markers Useful in Red Clover (Trifolium pratense) Breeding.</title>
        <authorList>
            <person name="Istvanek J."/>
            <person name="Dluhosova J."/>
            <person name="Dluhos P."/>
            <person name="Patkova L."/>
            <person name="Nedelnik J."/>
            <person name="Repkova J."/>
        </authorList>
    </citation>
    <scope>NUCLEOTIDE SEQUENCE [LARGE SCALE GENOMIC DNA]</scope>
    <source>
        <strain evidence="2">cv. Tatra</strain>
        <tissue evidence="1">Young leaves</tissue>
    </source>
</reference>
<gene>
    <name evidence="1" type="ORF">L195_g039020</name>
</gene>
<comment type="caution">
    <text evidence="1">The sequence shown here is derived from an EMBL/GenBank/DDBJ whole genome shotgun (WGS) entry which is preliminary data.</text>
</comment>
<dbReference type="PANTHER" id="PTHR47481:SF31">
    <property type="entry name" value="OS01G0873500 PROTEIN"/>
    <property type="match status" value="1"/>
</dbReference>
<protein>
    <submittedName>
        <fullName evidence="1">Glutamate receptor</fullName>
    </submittedName>
</protein>
<dbReference type="EMBL" id="ASHM01043108">
    <property type="protein sequence ID" value="PNX82983.1"/>
    <property type="molecule type" value="Genomic_DNA"/>
</dbReference>
<dbReference type="PANTHER" id="PTHR47481">
    <property type="match status" value="1"/>
</dbReference>
<keyword evidence="1" id="KW-0675">Receptor</keyword>
<dbReference type="AlphaFoldDB" id="A0A2K3LWT5"/>
<evidence type="ECO:0000313" key="1">
    <source>
        <dbReference type="EMBL" id="PNX82983.1"/>
    </source>
</evidence>
<dbReference type="Proteomes" id="UP000236291">
    <property type="component" value="Unassembled WGS sequence"/>
</dbReference>
<reference evidence="1 2" key="1">
    <citation type="journal article" date="2014" name="Am. J. Bot.">
        <title>Genome assembly and annotation for red clover (Trifolium pratense; Fabaceae).</title>
        <authorList>
            <person name="Istvanek J."/>
            <person name="Jaros M."/>
            <person name="Krenek A."/>
            <person name="Repkova J."/>
        </authorList>
    </citation>
    <scope>NUCLEOTIDE SEQUENCE [LARGE SCALE GENOMIC DNA]</scope>
    <source>
        <strain evidence="2">cv. Tatra</strain>
        <tissue evidence="1">Young leaves</tissue>
    </source>
</reference>
<accession>A0A2K3LWT5</accession>